<sequence length="131" mass="14029">MASMTAKHLACNLAALETTSASAESTAEFPATSSQPATVPESTAASEANVTMSALKRKISLFSPASAQTVDLPTTITDLTMIADLYRHALCPQCKLLELQLCHKKARDQSFAVFLELRCSVCDEVIGQTYT</sequence>
<evidence type="ECO:0000313" key="2">
    <source>
        <dbReference type="EMBL" id="GFN97406.1"/>
    </source>
</evidence>
<organism evidence="2 3">
    <name type="scientific">Plakobranchus ocellatus</name>
    <dbReference type="NCBI Taxonomy" id="259542"/>
    <lineage>
        <taxon>Eukaryota</taxon>
        <taxon>Metazoa</taxon>
        <taxon>Spiralia</taxon>
        <taxon>Lophotrochozoa</taxon>
        <taxon>Mollusca</taxon>
        <taxon>Gastropoda</taxon>
        <taxon>Heterobranchia</taxon>
        <taxon>Euthyneura</taxon>
        <taxon>Panpulmonata</taxon>
        <taxon>Sacoglossa</taxon>
        <taxon>Placobranchoidea</taxon>
        <taxon>Plakobranchidae</taxon>
        <taxon>Plakobranchus</taxon>
    </lineage>
</organism>
<keyword evidence="3" id="KW-1185">Reference proteome</keyword>
<evidence type="ECO:0000313" key="3">
    <source>
        <dbReference type="Proteomes" id="UP000735302"/>
    </source>
</evidence>
<comment type="caution">
    <text evidence="2">The sequence shown here is derived from an EMBL/GenBank/DDBJ whole genome shotgun (WGS) entry which is preliminary data.</text>
</comment>
<dbReference type="Proteomes" id="UP000735302">
    <property type="component" value="Unassembled WGS sequence"/>
</dbReference>
<dbReference type="EMBL" id="BLXT01002770">
    <property type="protein sequence ID" value="GFN97406.1"/>
    <property type="molecule type" value="Genomic_DNA"/>
</dbReference>
<reference evidence="2 3" key="1">
    <citation type="journal article" date="2021" name="Elife">
        <title>Chloroplast acquisition without the gene transfer in kleptoplastic sea slugs, Plakobranchus ocellatus.</title>
        <authorList>
            <person name="Maeda T."/>
            <person name="Takahashi S."/>
            <person name="Yoshida T."/>
            <person name="Shimamura S."/>
            <person name="Takaki Y."/>
            <person name="Nagai Y."/>
            <person name="Toyoda A."/>
            <person name="Suzuki Y."/>
            <person name="Arimoto A."/>
            <person name="Ishii H."/>
            <person name="Satoh N."/>
            <person name="Nishiyama T."/>
            <person name="Hasebe M."/>
            <person name="Maruyama T."/>
            <person name="Minagawa J."/>
            <person name="Obokata J."/>
            <person name="Shigenobu S."/>
        </authorList>
    </citation>
    <scope>NUCLEOTIDE SEQUENCE [LARGE SCALE GENOMIC DNA]</scope>
</reference>
<gene>
    <name evidence="2" type="ORF">PoB_002391200</name>
</gene>
<proteinExistence type="predicted"/>
<feature type="compositionally biased region" description="Polar residues" evidence="1">
    <location>
        <begin position="35"/>
        <end position="44"/>
    </location>
</feature>
<feature type="region of interest" description="Disordered" evidence="1">
    <location>
        <begin position="25"/>
        <end position="44"/>
    </location>
</feature>
<name>A0AAV3ZRW9_9GAST</name>
<accession>A0AAV3ZRW9</accession>
<dbReference type="AlphaFoldDB" id="A0AAV3ZRW9"/>
<protein>
    <submittedName>
        <fullName evidence="2">Uncharacterized protein</fullName>
    </submittedName>
</protein>
<evidence type="ECO:0000256" key="1">
    <source>
        <dbReference type="SAM" id="MobiDB-lite"/>
    </source>
</evidence>
<feature type="compositionally biased region" description="Low complexity" evidence="1">
    <location>
        <begin position="25"/>
        <end position="34"/>
    </location>
</feature>